<accession>A0AAZ1XQQ0</accession>
<evidence type="ECO:0008006" key="10">
    <source>
        <dbReference type="Google" id="ProtNLM"/>
    </source>
</evidence>
<dbReference type="InterPro" id="IPR006029">
    <property type="entry name" value="Neurotrans-gated_channel_TM"/>
</dbReference>
<dbReference type="InterPro" id="IPR036734">
    <property type="entry name" value="Neur_chan_lig-bd_sf"/>
</dbReference>
<feature type="domain" description="Neurotransmitter-gated ion-channel transmembrane" evidence="7">
    <location>
        <begin position="263"/>
        <end position="337"/>
    </location>
</feature>
<dbReference type="SUPFAM" id="SSF90112">
    <property type="entry name" value="Neurotransmitter-gated ion-channel transmembrane pore"/>
    <property type="match status" value="1"/>
</dbReference>
<reference evidence="8" key="2">
    <citation type="submission" date="2025-08" db="UniProtKB">
        <authorList>
            <consortium name="Ensembl"/>
        </authorList>
    </citation>
    <scope>IDENTIFICATION</scope>
</reference>
<dbReference type="GO" id="GO:0005230">
    <property type="term" value="F:extracellular ligand-gated monoatomic ion channel activity"/>
    <property type="evidence" value="ECO:0007669"/>
    <property type="project" value="InterPro"/>
</dbReference>
<dbReference type="InterPro" id="IPR038050">
    <property type="entry name" value="Neuro_actylchol_rec"/>
</dbReference>
<organism evidence="8 9">
    <name type="scientific">Oreochromis aureus</name>
    <name type="common">Israeli tilapia</name>
    <name type="synonym">Chromis aureus</name>
    <dbReference type="NCBI Taxonomy" id="47969"/>
    <lineage>
        <taxon>Eukaryota</taxon>
        <taxon>Metazoa</taxon>
        <taxon>Chordata</taxon>
        <taxon>Craniata</taxon>
        <taxon>Vertebrata</taxon>
        <taxon>Euteleostomi</taxon>
        <taxon>Actinopterygii</taxon>
        <taxon>Neopterygii</taxon>
        <taxon>Teleostei</taxon>
        <taxon>Neoteleostei</taxon>
        <taxon>Acanthomorphata</taxon>
        <taxon>Ovalentaria</taxon>
        <taxon>Cichlomorphae</taxon>
        <taxon>Cichliformes</taxon>
        <taxon>Cichlidae</taxon>
        <taxon>African cichlids</taxon>
        <taxon>Pseudocrenilabrinae</taxon>
        <taxon>Oreochromini</taxon>
        <taxon>Oreochromis</taxon>
    </lineage>
</organism>
<feature type="domain" description="Neurotransmitter-gated ion-channel ligand-binding" evidence="6">
    <location>
        <begin position="76"/>
        <end position="218"/>
    </location>
</feature>
<dbReference type="Pfam" id="PF02932">
    <property type="entry name" value="Neur_chan_memb"/>
    <property type="match status" value="1"/>
</dbReference>
<keyword evidence="3 5" id="KW-1133">Transmembrane helix</keyword>
<evidence type="ECO:0000259" key="7">
    <source>
        <dbReference type="Pfam" id="PF02932"/>
    </source>
</evidence>
<keyword evidence="2 5" id="KW-0812">Transmembrane</keyword>
<gene>
    <name evidence="8" type="primary">LOC120439955</name>
</gene>
<dbReference type="Proteomes" id="UP000472276">
    <property type="component" value="Unassembled WGS sequence"/>
</dbReference>
<evidence type="ECO:0000256" key="3">
    <source>
        <dbReference type="ARBA" id="ARBA00022989"/>
    </source>
</evidence>
<evidence type="ECO:0000256" key="5">
    <source>
        <dbReference type="SAM" id="Phobius"/>
    </source>
</evidence>
<dbReference type="Pfam" id="PF02931">
    <property type="entry name" value="Neur_chan_LBD"/>
    <property type="match status" value="1"/>
</dbReference>
<dbReference type="Ensembl" id="ENSOABT00000073943.1">
    <property type="protein sequence ID" value="ENSOABP00000069918.1"/>
    <property type="gene ID" value="ENSOABG00000036527.1"/>
</dbReference>
<sequence>MAAECDIVGGRPGPEAKSHFFVISLLAPLLETLLDARIYDLWNILEVPSNKTVLELVDSSNCTSRRCLSNVLIDKNLLSQPQNDSCTQEVRVPILEYQTLEVNTKQLHLLILLQASIEWEDPELAWDTSVYKFDEVILPVDKIWTPELFVTNAITSTLKHSSANVLVYSNGTVKDNLIINAEVNCEVNLFNYPFAYDVCPVAVQAWGTDKCGTTLKFGDLILTDNSHGDWQTVDAELQKKRDDRNYIHVELKLKSTNPFLTLMLPSYLIIFVDIVSFALPLRGGGRNAFKVTLVLSFTLFINILNSQLPGDSECSPIIRPHFCICLIFLVVSMVVSMLTTRLSLEGQLVFCCWSKGSAPKITENKEQNEDEETKADISTIQPNGSENSQILRKVAKYLETHETNEAEKERQHKFADMLDKTFFWIYFLGGLGYLVIMTVIMLNYKCEVNHFDFWHN</sequence>
<dbReference type="InterPro" id="IPR036719">
    <property type="entry name" value="Neuro-gated_channel_TM_sf"/>
</dbReference>
<dbReference type="InterPro" id="IPR006201">
    <property type="entry name" value="Neur_channel"/>
</dbReference>
<name>A0AAZ1XQQ0_OREAU</name>
<dbReference type="Gene3D" id="2.70.170.10">
    <property type="entry name" value="Neurotransmitter-gated ion-channel ligand-binding domain"/>
    <property type="match status" value="1"/>
</dbReference>
<keyword evidence="9" id="KW-1185">Reference proteome</keyword>
<dbReference type="GO" id="GO:0004888">
    <property type="term" value="F:transmembrane signaling receptor activity"/>
    <property type="evidence" value="ECO:0007669"/>
    <property type="project" value="InterPro"/>
</dbReference>
<evidence type="ECO:0000259" key="6">
    <source>
        <dbReference type="Pfam" id="PF02931"/>
    </source>
</evidence>
<protein>
    <recommendedName>
        <fullName evidence="10">5-hydroxytryptamine receptor 3A-like</fullName>
    </recommendedName>
</protein>
<dbReference type="GO" id="GO:0016020">
    <property type="term" value="C:membrane"/>
    <property type="evidence" value="ECO:0007669"/>
    <property type="project" value="UniProtKB-SubCell"/>
</dbReference>
<feature type="transmembrane region" description="Helical" evidence="5">
    <location>
        <begin position="423"/>
        <end position="444"/>
    </location>
</feature>
<feature type="transmembrane region" description="Helical" evidence="5">
    <location>
        <begin position="317"/>
        <end position="338"/>
    </location>
</feature>
<evidence type="ECO:0000313" key="9">
    <source>
        <dbReference type="Proteomes" id="UP000472276"/>
    </source>
</evidence>
<evidence type="ECO:0000256" key="4">
    <source>
        <dbReference type="ARBA" id="ARBA00023136"/>
    </source>
</evidence>
<keyword evidence="4 5" id="KW-0472">Membrane</keyword>
<proteinExistence type="predicted"/>
<dbReference type="InterPro" id="IPR006202">
    <property type="entry name" value="Neur_chan_lig-bd"/>
</dbReference>
<dbReference type="SUPFAM" id="SSF63712">
    <property type="entry name" value="Nicotinic receptor ligand binding domain-like"/>
    <property type="match status" value="1"/>
</dbReference>
<dbReference type="AlphaFoldDB" id="A0AAZ1XQQ0"/>
<reference evidence="9" key="1">
    <citation type="submission" date="2020-03" db="EMBL/GenBank/DDBJ databases">
        <title>Evolution of repeat sequences and sex chromosomes of tilapia species revealed by chromosome-level genomes.</title>
        <authorList>
            <person name="Xu L."/>
            <person name="Tao W."/>
            <person name="Wang D."/>
            <person name="Zhou Q."/>
        </authorList>
    </citation>
    <scope>NUCLEOTIDE SEQUENCE [LARGE SCALE GENOMIC DNA]</scope>
    <source>
        <strain evidence="9">Israel</strain>
    </source>
</reference>
<evidence type="ECO:0000256" key="2">
    <source>
        <dbReference type="ARBA" id="ARBA00022692"/>
    </source>
</evidence>
<dbReference type="Gene3D" id="1.20.58.390">
    <property type="entry name" value="Neurotransmitter-gated ion-channel transmembrane domain"/>
    <property type="match status" value="1"/>
</dbReference>
<evidence type="ECO:0000256" key="1">
    <source>
        <dbReference type="ARBA" id="ARBA00004141"/>
    </source>
</evidence>
<reference evidence="8" key="3">
    <citation type="submission" date="2025-09" db="UniProtKB">
        <authorList>
            <consortium name="Ensembl"/>
        </authorList>
    </citation>
    <scope>IDENTIFICATION</scope>
</reference>
<feature type="transmembrane region" description="Helical" evidence="5">
    <location>
        <begin position="259"/>
        <end position="281"/>
    </location>
</feature>
<feature type="transmembrane region" description="Helical" evidence="5">
    <location>
        <begin position="288"/>
        <end position="305"/>
    </location>
</feature>
<comment type="subcellular location">
    <subcellularLocation>
        <location evidence="1">Membrane</location>
        <topology evidence="1">Multi-pass membrane protein</topology>
    </subcellularLocation>
</comment>
<evidence type="ECO:0000313" key="8">
    <source>
        <dbReference type="Ensembl" id="ENSOABP00000069918.1"/>
    </source>
</evidence>
<dbReference type="PANTHER" id="PTHR18945">
    <property type="entry name" value="NEUROTRANSMITTER GATED ION CHANNEL"/>
    <property type="match status" value="1"/>
</dbReference>